<evidence type="ECO:0000256" key="2">
    <source>
        <dbReference type="ARBA" id="ARBA00022679"/>
    </source>
</evidence>
<evidence type="ECO:0000256" key="6">
    <source>
        <dbReference type="ARBA" id="ARBA00023134"/>
    </source>
</evidence>
<keyword evidence="3 8" id="KW-0479">Metal-binding</keyword>
<evidence type="ECO:0000256" key="5">
    <source>
        <dbReference type="ARBA" id="ARBA00022842"/>
    </source>
</evidence>
<dbReference type="Proteomes" id="UP001564408">
    <property type="component" value="Unassembled WGS sequence"/>
</dbReference>
<accession>A0ABV4BCN3</accession>
<dbReference type="InterPro" id="IPR025877">
    <property type="entry name" value="MobA-like_NTP_Trfase"/>
</dbReference>
<dbReference type="PANTHER" id="PTHR19136">
    <property type="entry name" value="MOLYBDENUM COFACTOR GUANYLYLTRANSFERASE"/>
    <property type="match status" value="1"/>
</dbReference>
<dbReference type="HAMAP" id="MF_00316">
    <property type="entry name" value="MobA"/>
    <property type="match status" value="1"/>
</dbReference>
<dbReference type="CDD" id="cd02503">
    <property type="entry name" value="MobA"/>
    <property type="match status" value="1"/>
</dbReference>
<protein>
    <recommendedName>
        <fullName evidence="8">Molybdenum cofactor guanylyltransferase</fullName>
        <shortName evidence="8">MoCo guanylyltransferase</shortName>
        <ecNumber evidence="8">2.7.7.77</ecNumber>
    </recommendedName>
    <alternativeName>
        <fullName evidence="8">GTP:molybdopterin guanylyltransferase</fullName>
    </alternativeName>
    <alternativeName>
        <fullName evidence="8">Mo-MPT guanylyltransferase</fullName>
    </alternativeName>
    <alternativeName>
        <fullName evidence="8">Molybdopterin guanylyltransferase</fullName>
    </alternativeName>
    <alternativeName>
        <fullName evidence="8">Molybdopterin-guanine dinucleotide synthase</fullName>
        <shortName evidence="8">MGD synthase</shortName>
    </alternativeName>
</protein>
<evidence type="ECO:0000256" key="8">
    <source>
        <dbReference type="HAMAP-Rule" id="MF_00316"/>
    </source>
</evidence>
<dbReference type="EC" id="2.7.7.77" evidence="8"/>
<dbReference type="GO" id="GO:0061603">
    <property type="term" value="F:molybdenum cofactor guanylyltransferase activity"/>
    <property type="evidence" value="ECO:0007669"/>
    <property type="project" value="UniProtKB-EC"/>
</dbReference>
<evidence type="ECO:0000256" key="4">
    <source>
        <dbReference type="ARBA" id="ARBA00022741"/>
    </source>
</evidence>
<comment type="cofactor">
    <cofactor evidence="8">
        <name>Mg(2+)</name>
        <dbReference type="ChEBI" id="CHEBI:18420"/>
    </cofactor>
</comment>
<evidence type="ECO:0000259" key="9">
    <source>
        <dbReference type="Pfam" id="PF12804"/>
    </source>
</evidence>
<organism evidence="10 11">
    <name type="scientific">Thioalkalicoccus limnaeus</name>
    <dbReference type="NCBI Taxonomy" id="120681"/>
    <lineage>
        <taxon>Bacteria</taxon>
        <taxon>Pseudomonadati</taxon>
        <taxon>Pseudomonadota</taxon>
        <taxon>Gammaproteobacteria</taxon>
        <taxon>Chromatiales</taxon>
        <taxon>Chromatiaceae</taxon>
        <taxon>Thioalkalicoccus</taxon>
    </lineage>
</organism>
<keyword evidence="2 8" id="KW-0808">Transferase</keyword>
<keyword evidence="4 8" id="KW-0547">Nucleotide-binding</keyword>
<comment type="subunit">
    <text evidence="8">Monomer.</text>
</comment>
<keyword evidence="1 8" id="KW-0963">Cytoplasm</keyword>
<evidence type="ECO:0000313" key="11">
    <source>
        <dbReference type="Proteomes" id="UP001564408"/>
    </source>
</evidence>
<feature type="binding site" evidence="8">
    <location>
        <position position="106"/>
    </location>
    <ligand>
        <name>Mg(2+)</name>
        <dbReference type="ChEBI" id="CHEBI:18420"/>
    </ligand>
</feature>
<comment type="caution">
    <text evidence="8">Lacks conserved residue(s) required for the propagation of feature annotation.</text>
</comment>
<comment type="catalytic activity">
    <reaction evidence="8">
        <text>Mo-molybdopterin + GTP + H(+) = Mo-molybdopterin guanine dinucleotide + diphosphate</text>
        <dbReference type="Rhea" id="RHEA:34243"/>
        <dbReference type="ChEBI" id="CHEBI:15378"/>
        <dbReference type="ChEBI" id="CHEBI:33019"/>
        <dbReference type="ChEBI" id="CHEBI:37565"/>
        <dbReference type="ChEBI" id="CHEBI:71302"/>
        <dbReference type="ChEBI" id="CHEBI:71310"/>
        <dbReference type="EC" id="2.7.7.77"/>
    </reaction>
</comment>
<evidence type="ECO:0000313" key="10">
    <source>
        <dbReference type="EMBL" id="MEY6431258.1"/>
    </source>
</evidence>
<dbReference type="SUPFAM" id="SSF53448">
    <property type="entry name" value="Nucleotide-diphospho-sugar transferases"/>
    <property type="match status" value="1"/>
</dbReference>
<comment type="function">
    <text evidence="8">Transfers a GMP moiety from GTP to Mo-molybdopterin (Mo-MPT) cofactor (Moco or molybdenum cofactor) to form Mo-molybdopterin guanine dinucleotide (Mo-MGD) cofactor.</text>
</comment>
<name>A0ABV4BCN3_9GAMM</name>
<keyword evidence="6 8" id="KW-0342">GTP-binding</keyword>
<dbReference type="PANTHER" id="PTHR19136:SF81">
    <property type="entry name" value="MOLYBDENUM COFACTOR GUANYLYLTRANSFERASE"/>
    <property type="match status" value="1"/>
</dbReference>
<comment type="domain">
    <text evidence="8">The N-terminal domain determines nucleotide recognition and specific binding, while the C-terminal domain determines the specific binding to the target protein.</text>
</comment>
<keyword evidence="5 8" id="KW-0460">Magnesium</keyword>
<feature type="binding site" evidence="8">
    <location>
        <position position="106"/>
    </location>
    <ligand>
        <name>GTP</name>
        <dbReference type="ChEBI" id="CHEBI:37565"/>
    </ligand>
</feature>
<dbReference type="NCBIfam" id="TIGR02665">
    <property type="entry name" value="molyb_mobA"/>
    <property type="match status" value="1"/>
</dbReference>
<evidence type="ECO:0000256" key="1">
    <source>
        <dbReference type="ARBA" id="ARBA00022490"/>
    </source>
</evidence>
<dbReference type="EMBL" id="JBDKXB010000002">
    <property type="protein sequence ID" value="MEY6431258.1"/>
    <property type="molecule type" value="Genomic_DNA"/>
</dbReference>
<dbReference type="Gene3D" id="3.90.550.10">
    <property type="entry name" value="Spore Coat Polysaccharide Biosynthesis Protein SpsA, Chain A"/>
    <property type="match status" value="1"/>
</dbReference>
<feature type="binding site" evidence="8">
    <location>
        <position position="29"/>
    </location>
    <ligand>
        <name>GTP</name>
        <dbReference type="ChEBI" id="CHEBI:37565"/>
    </ligand>
</feature>
<comment type="subcellular location">
    <subcellularLocation>
        <location evidence="8">Cytoplasm</location>
    </subcellularLocation>
</comment>
<feature type="domain" description="MobA-like NTP transferase" evidence="9">
    <location>
        <begin position="13"/>
        <end position="171"/>
    </location>
</feature>
<gene>
    <name evidence="8 10" type="primary">mobA</name>
    <name evidence="10" type="ORF">ABC977_02425</name>
</gene>
<dbReference type="InterPro" id="IPR029044">
    <property type="entry name" value="Nucleotide-diphossugar_trans"/>
</dbReference>
<evidence type="ECO:0000256" key="3">
    <source>
        <dbReference type="ARBA" id="ARBA00022723"/>
    </source>
</evidence>
<dbReference type="InterPro" id="IPR013482">
    <property type="entry name" value="Molybde_CF_guanTrfase"/>
</dbReference>
<proteinExistence type="inferred from homology"/>
<keyword evidence="7 8" id="KW-0501">Molybdenum cofactor biosynthesis</keyword>
<dbReference type="RefSeq" id="WP_369665644.1">
    <property type="nucleotide sequence ID" value="NZ_JBDKXB010000002.1"/>
</dbReference>
<comment type="similarity">
    <text evidence="8">Belongs to the MobA family.</text>
</comment>
<keyword evidence="11" id="KW-1185">Reference proteome</keyword>
<reference evidence="10 11" key="1">
    <citation type="submission" date="2024-05" db="EMBL/GenBank/DDBJ databases">
        <title>Genome Sequence and Characterization of the New Strain Purple Sulfur Bacterium of Genus Thioalkalicoccus.</title>
        <authorList>
            <person name="Bryantseva I.A."/>
            <person name="Kyndt J.A."/>
            <person name="Imhoff J.F."/>
        </authorList>
    </citation>
    <scope>NUCLEOTIDE SEQUENCE [LARGE SCALE GENOMIC DNA]</scope>
    <source>
        <strain evidence="10 11">Um2</strain>
    </source>
</reference>
<feature type="binding site" evidence="8">
    <location>
        <begin position="16"/>
        <end position="18"/>
    </location>
    <ligand>
        <name>GTP</name>
        <dbReference type="ChEBI" id="CHEBI:37565"/>
    </ligand>
</feature>
<keyword evidence="10" id="KW-0548">Nucleotidyltransferase</keyword>
<comment type="caution">
    <text evidence="10">The sequence shown here is derived from an EMBL/GenBank/DDBJ whole genome shotgun (WGS) entry which is preliminary data.</text>
</comment>
<feature type="binding site" evidence="8">
    <location>
        <position position="76"/>
    </location>
    <ligand>
        <name>GTP</name>
        <dbReference type="ChEBI" id="CHEBI:37565"/>
    </ligand>
</feature>
<dbReference type="Pfam" id="PF12804">
    <property type="entry name" value="NTP_transf_3"/>
    <property type="match status" value="1"/>
</dbReference>
<sequence>MVARDPHPDQITGLILAGGRGRRLGGSDKGLVGCAGRPLIAWVIDALAPQVGGGLLISANRNLATYRALGWPVVQDREDDFAGPLAGLASAMAAARTPWILVVPCDAPLIPADLATRLAAALVAERAELALADDGERLHPLHALLPVDLAPSLDRFLASGQRAVRDWYAQHHCAKADLSDQADAFRNLNTPADIAALRDRLAGRTE</sequence>
<evidence type="ECO:0000256" key="7">
    <source>
        <dbReference type="ARBA" id="ARBA00023150"/>
    </source>
</evidence>